<feature type="region of interest" description="Disordered" evidence="6">
    <location>
        <begin position="1"/>
        <end position="56"/>
    </location>
</feature>
<dbReference type="AlphaFoldDB" id="A0A537JLP4"/>
<accession>A0A537JLP4</accession>
<dbReference type="HAMAP" id="MF_00265">
    <property type="entry name" value="VapC_Nob1"/>
    <property type="match status" value="1"/>
</dbReference>
<reference evidence="8 9" key="1">
    <citation type="journal article" date="2019" name="Nat. Microbiol.">
        <title>Mediterranean grassland soil C-N compound turnover is dependent on rainfall and depth, and is mediated by genomically divergent microorganisms.</title>
        <authorList>
            <person name="Diamond S."/>
            <person name="Andeer P.F."/>
            <person name="Li Z."/>
            <person name="Crits-Christoph A."/>
            <person name="Burstein D."/>
            <person name="Anantharaman K."/>
            <person name="Lane K.R."/>
            <person name="Thomas B.C."/>
            <person name="Pan C."/>
            <person name="Northen T.R."/>
            <person name="Banfield J.F."/>
        </authorList>
    </citation>
    <scope>NUCLEOTIDE SEQUENCE [LARGE SCALE GENOMIC DNA]</scope>
    <source>
        <strain evidence="8">NP_6</strain>
    </source>
</reference>
<dbReference type="Gene3D" id="3.40.50.1010">
    <property type="entry name" value="5'-nuclease"/>
    <property type="match status" value="1"/>
</dbReference>
<dbReference type="InterPro" id="IPR022907">
    <property type="entry name" value="VapC_family"/>
</dbReference>
<dbReference type="EC" id="3.1.-.-" evidence="5"/>
<evidence type="ECO:0000256" key="1">
    <source>
        <dbReference type="ARBA" id="ARBA00022649"/>
    </source>
</evidence>
<evidence type="ECO:0000313" key="9">
    <source>
        <dbReference type="Proteomes" id="UP000318093"/>
    </source>
</evidence>
<evidence type="ECO:0000313" key="8">
    <source>
        <dbReference type="EMBL" id="TMI84459.1"/>
    </source>
</evidence>
<evidence type="ECO:0000256" key="6">
    <source>
        <dbReference type="SAM" id="MobiDB-lite"/>
    </source>
</evidence>
<keyword evidence="3 5" id="KW-0479">Metal-binding</keyword>
<comment type="caution">
    <text evidence="8">The sequence shown here is derived from an EMBL/GenBank/DDBJ whole genome shotgun (WGS) entry which is preliminary data.</text>
</comment>
<keyword evidence="5" id="KW-0460">Magnesium</keyword>
<dbReference type="SUPFAM" id="SSF88723">
    <property type="entry name" value="PIN domain-like"/>
    <property type="match status" value="1"/>
</dbReference>
<feature type="binding site" evidence="5">
    <location>
        <position position="95"/>
    </location>
    <ligand>
        <name>Mg(2+)</name>
        <dbReference type="ChEBI" id="CHEBI:18420"/>
    </ligand>
</feature>
<dbReference type="PANTHER" id="PTHR42188">
    <property type="entry name" value="23S RRNA-SPECIFIC ENDONUCLEASE VAPC20"/>
    <property type="match status" value="1"/>
</dbReference>
<comment type="similarity">
    <text evidence="5">Belongs to the PINc/VapC protein family.</text>
</comment>
<sequence length="228" mass="24767">MCHVTLRSAKDEKDDGLPHRGTTDGTGPLCSQPAEARRPDYPRRRRSPSDLRGAASSARAVHRHCIGAGPGAHFGAHRGTPPGLPAPPIIVILVDTGAIYALADRNDGHHKEAAAFFQKTQGQEILAIPVPVLTEAALLVEARLGMRPVRALWDDLLDGMFELLPLSVETLELARKIDRRYADANLGLVDAVCLALCEEHQIAAVFTYDRRDFGLYRPTFAASLTLVP</sequence>
<protein>
    <recommendedName>
        <fullName evidence="5">Ribonuclease VapC</fullName>
        <shortName evidence="5">RNase VapC</shortName>
        <ecNumber evidence="5">3.1.-.-</ecNumber>
    </recommendedName>
    <alternativeName>
        <fullName evidence="5">Toxin VapC</fullName>
    </alternativeName>
</protein>
<feature type="domain" description="PIN" evidence="7">
    <location>
        <begin position="92"/>
        <end position="211"/>
    </location>
</feature>
<dbReference type="GO" id="GO:0000287">
    <property type="term" value="F:magnesium ion binding"/>
    <property type="evidence" value="ECO:0007669"/>
    <property type="project" value="UniProtKB-UniRule"/>
</dbReference>
<dbReference type="GO" id="GO:0016075">
    <property type="term" value="P:rRNA catabolic process"/>
    <property type="evidence" value="ECO:0007669"/>
    <property type="project" value="TreeGrafter"/>
</dbReference>
<dbReference type="GO" id="GO:0016787">
    <property type="term" value="F:hydrolase activity"/>
    <property type="evidence" value="ECO:0007669"/>
    <property type="project" value="UniProtKB-KW"/>
</dbReference>
<dbReference type="InterPro" id="IPR002716">
    <property type="entry name" value="PIN_dom"/>
</dbReference>
<dbReference type="PANTHER" id="PTHR42188:SF1">
    <property type="entry name" value="23S RRNA-SPECIFIC ENDONUCLEASE VAPC20"/>
    <property type="match status" value="1"/>
</dbReference>
<feature type="binding site" evidence="5">
    <location>
        <position position="190"/>
    </location>
    <ligand>
        <name>Mg(2+)</name>
        <dbReference type="ChEBI" id="CHEBI:18420"/>
    </ligand>
</feature>
<evidence type="ECO:0000256" key="5">
    <source>
        <dbReference type="HAMAP-Rule" id="MF_00265"/>
    </source>
</evidence>
<keyword evidence="4 5" id="KW-0378">Hydrolase</keyword>
<comment type="function">
    <text evidence="5">Toxic component of a toxin-antitoxin (TA) system. An RNase.</text>
</comment>
<dbReference type="GO" id="GO:0090729">
    <property type="term" value="F:toxin activity"/>
    <property type="evidence" value="ECO:0007669"/>
    <property type="project" value="UniProtKB-KW"/>
</dbReference>
<dbReference type="GO" id="GO:0004521">
    <property type="term" value="F:RNA endonuclease activity"/>
    <property type="evidence" value="ECO:0007669"/>
    <property type="project" value="InterPro"/>
</dbReference>
<dbReference type="InterPro" id="IPR029060">
    <property type="entry name" value="PIN-like_dom_sf"/>
</dbReference>
<organism evidence="8 9">
    <name type="scientific">Candidatus Segetimicrobium genomatis</name>
    <dbReference type="NCBI Taxonomy" id="2569760"/>
    <lineage>
        <taxon>Bacteria</taxon>
        <taxon>Bacillati</taxon>
        <taxon>Candidatus Sysuimicrobiota</taxon>
        <taxon>Candidatus Sysuimicrobiia</taxon>
        <taxon>Candidatus Sysuimicrobiales</taxon>
        <taxon>Candidatus Segetimicrobiaceae</taxon>
        <taxon>Candidatus Segetimicrobium</taxon>
    </lineage>
</organism>
<evidence type="ECO:0000256" key="3">
    <source>
        <dbReference type="ARBA" id="ARBA00022723"/>
    </source>
</evidence>
<keyword evidence="2 5" id="KW-0540">Nuclease</keyword>
<dbReference type="Pfam" id="PF01850">
    <property type="entry name" value="PIN"/>
    <property type="match status" value="1"/>
</dbReference>
<dbReference type="EMBL" id="VBAN01000061">
    <property type="protein sequence ID" value="TMI84459.1"/>
    <property type="molecule type" value="Genomic_DNA"/>
</dbReference>
<evidence type="ECO:0000259" key="7">
    <source>
        <dbReference type="Pfam" id="PF01850"/>
    </source>
</evidence>
<keyword evidence="5" id="KW-0800">Toxin</keyword>
<name>A0A537JLP4_9BACT</name>
<dbReference type="Proteomes" id="UP000318093">
    <property type="component" value="Unassembled WGS sequence"/>
</dbReference>
<dbReference type="InterPro" id="IPR039018">
    <property type="entry name" value="VapC20-like"/>
</dbReference>
<comment type="cofactor">
    <cofactor evidence="5">
        <name>Mg(2+)</name>
        <dbReference type="ChEBI" id="CHEBI:18420"/>
    </cofactor>
</comment>
<evidence type="ECO:0000256" key="4">
    <source>
        <dbReference type="ARBA" id="ARBA00022801"/>
    </source>
</evidence>
<feature type="compositionally biased region" description="Basic and acidic residues" evidence="6">
    <location>
        <begin position="8"/>
        <end position="22"/>
    </location>
</feature>
<proteinExistence type="inferred from homology"/>
<gene>
    <name evidence="5" type="primary">vapC</name>
    <name evidence="8" type="ORF">E6H03_01985</name>
</gene>
<keyword evidence="1 5" id="KW-1277">Toxin-antitoxin system</keyword>
<evidence type="ECO:0000256" key="2">
    <source>
        <dbReference type="ARBA" id="ARBA00022722"/>
    </source>
</evidence>